<dbReference type="PANTHER" id="PTHR35119">
    <property type="entry name" value="PROTEIN POLYCHOME"/>
    <property type="match status" value="1"/>
</dbReference>
<gene>
    <name evidence="3" type="ORF">DY000_02056545</name>
</gene>
<protein>
    <recommendedName>
        <fullName evidence="5">Protein GIGAS CELL1</fullName>
    </recommendedName>
</protein>
<dbReference type="InterPro" id="IPR034590">
    <property type="entry name" value="POLYCHOME/GIG1"/>
</dbReference>
<feature type="non-terminal residue" evidence="3">
    <location>
        <position position="1"/>
    </location>
</feature>
<comment type="caution">
    <text evidence="3">The sequence shown here is derived from an EMBL/GenBank/DDBJ whole genome shotgun (WGS) entry which is preliminary data.</text>
</comment>
<keyword evidence="4" id="KW-1185">Reference proteome</keyword>
<accession>A0ABQ7A8K5</accession>
<keyword evidence="2" id="KW-1133">Transmembrane helix</keyword>
<feature type="compositionally biased region" description="Polar residues" evidence="1">
    <location>
        <begin position="1"/>
        <end position="14"/>
    </location>
</feature>
<keyword evidence="2" id="KW-0812">Transmembrane</keyword>
<keyword evidence="2" id="KW-0472">Membrane</keyword>
<evidence type="ECO:0000256" key="2">
    <source>
        <dbReference type="SAM" id="Phobius"/>
    </source>
</evidence>
<evidence type="ECO:0000313" key="4">
    <source>
        <dbReference type="Proteomes" id="UP000266723"/>
    </source>
</evidence>
<evidence type="ECO:0008006" key="5">
    <source>
        <dbReference type="Google" id="ProtNLM"/>
    </source>
</evidence>
<feature type="region of interest" description="Disordered" evidence="1">
    <location>
        <begin position="86"/>
        <end position="125"/>
    </location>
</feature>
<organism evidence="3 4">
    <name type="scientific">Brassica cretica</name>
    <name type="common">Mustard</name>
    <dbReference type="NCBI Taxonomy" id="69181"/>
    <lineage>
        <taxon>Eukaryota</taxon>
        <taxon>Viridiplantae</taxon>
        <taxon>Streptophyta</taxon>
        <taxon>Embryophyta</taxon>
        <taxon>Tracheophyta</taxon>
        <taxon>Spermatophyta</taxon>
        <taxon>Magnoliopsida</taxon>
        <taxon>eudicotyledons</taxon>
        <taxon>Gunneridae</taxon>
        <taxon>Pentapetalae</taxon>
        <taxon>rosids</taxon>
        <taxon>malvids</taxon>
        <taxon>Brassicales</taxon>
        <taxon>Brassicaceae</taxon>
        <taxon>Brassiceae</taxon>
        <taxon>Brassica</taxon>
    </lineage>
</organism>
<feature type="compositionally biased region" description="Low complexity" evidence="1">
    <location>
        <begin position="101"/>
        <end position="111"/>
    </location>
</feature>
<proteinExistence type="predicted"/>
<dbReference type="EMBL" id="QGKV02002055">
    <property type="protein sequence ID" value="KAF3493968.1"/>
    <property type="molecule type" value="Genomic_DNA"/>
</dbReference>
<feature type="region of interest" description="Disordered" evidence="1">
    <location>
        <begin position="1"/>
        <end position="28"/>
    </location>
</feature>
<evidence type="ECO:0000313" key="3">
    <source>
        <dbReference type="EMBL" id="KAF3493968.1"/>
    </source>
</evidence>
<reference evidence="3 4" key="1">
    <citation type="journal article" date="2020" name="BMC Genomics">
        <title>Intraspecific diversification of the crop wild relative Brassica cretica Lam. using demographic model selection.</title>
        <authorList>
            <person name="Kioukis A."/>
            <person name="Michalopoulou V.A."/>
            <person name="Briers L."/>
            <person name="Pirintsos S."/>
            <person name="Studholme D.J."/>
            <person name="Pavlidis P."/>
            <person name="Sarris P.F."/>
        </authorList>
    </citation>
    <scope>NUCLEOTIDE SEQUENCE [LARGE SCALE GENOMIC DNA]</scope>
    <source>
        <strain evidence="4">cv. PFS-1207/04</strain>
    </source>
</reference>
<evidence type="ECO:0000256" key="1">
    <source>
        <dbReference type="SAM" id="MobiDB-lite"/>
    </source>
</evidence>
<name>A0ABQ7A8K5_BRACR</name>
<feature type="transmembrane region" description="Helical" evidence="2">
    <location>
        <begin position="160"/>
        <end position="184"/>
    </location>
</feature>
<dbReference type="PANTHER" id="PTHR35119:SF13">
    <property type="entry name" value="PROTEIN GIGAS CELL1"/>
    <property type="match status" value="1"/>
</dbReference>
<sequence length="318" mass="35207">LAASRVSSVHQSLTEDSEPPDLKMAEARDRLEKPVDYAAIFANRRSRGVLLDDEPASRLGVFEHPVRRLPSGSRVYPQPGSLVGGNYSSWRPGHGNGSGSGQSRFRSSQGRENVPMASARRERGGASRSLLPSWYPRTPLRDITHIMRVNSPVLLVINQFWVELAVLALVFACTGDLLLCLWLCQFQAIERKRRAGTGVDSGLGAETPARQQVRVLETPLALAADEHNCVMVTPAPAVGLKRSFPPSTAKVHKMLLDITKEISEEEEEAGFITPEKKLLNSIDVVEKIVMAEIQKLKSTPLAKRQEREKRVKTLMSMR</sequence>
<dbReference type="Proteomes" id="UP000266723">
    <property type="component" value="Unassembled WGS sequence"/>
</dbReference>